<organism evidence="1 2">
    <name type="scientific">Mycena maculata</name>
    <dbReference type="NCBI Taxonomy" id="230809"/>
    <lineage>
        <taxon>Eukaryota</taxon>
        <taxon>Fungi</taxon>
        <taxon>Dikarya</taxon>
        <taxon>Basidiomycota</taxon>
        <taxon>Agaricomycotina</taxon>
        <taxon>Agaricomycetes</taxon>
        <taxon>Agaricomycetidae</taxon>
        <taxon>Agaricales</taxon>
        <taxon>Marasmiineae</taxon>
        <taxon>Mycenaceae</taxon>
        <taxon>Mycena</taxon>
    </lineage>
</organism>
<accession>A0AAD7HR37</accession>
<protein>
    <submittedName>
        <fullName evidence="1">Uncharacterized protein</fullName>
    </submittedName>
</protein>
<name>A0AAD7HR37_9AGAR</name>
<proteinExistence type="predicted"/>
<dbReference type="Proteomes" id="UP001215280">
    <property type="component" value="Unassembled WGS sequence"/>
</dbReference>
<dbReference type="AlphaFoldDB" id="A0AAD7HR37"/>
<comment type="caution">
    <text evidence="1">The sequence shown here is derived from an EMBL/GenBank/DDBJ whole genome shotgun (WGS) entry which is preliminary data.</text>
</comment>
<gene>
    <name evidence="1" type="ORF">DFH07DRAFT_782892</name>
</gene>
<evidence type="ECO:0000313" key="2">
    <source>
        <dbReference type="Proteomes" id="UP001215280"/>
    </source>
</evidence>
<reference evidence="1" key="1">
    <citation type="submission" date="2023-03" db="EMBL/GenBank/DDBJ databases">
        <title>Massive genome expansion in bonnet fungi (Mycena s.s.) driven by repeated elements and novel gene families across ecological guilds.</title>
        <authorList>
            <consortium name="Lawrence Berkeley National Laboratory"/>
            <person name="Harder C.B."/>
            <person name="Miyauchi S."/>
            <person name="Viragh M."/>
            <person name="Kuo A."/>
            <person name="Thoen E."/>
            <person name="Andreopoulos B."/>
            <person name="Lu D."/>
            <person name="Skrede I."/>
            <person name="Drula E."/>
            <person name="Henrissat B."/>
            <person name="Morin E."/>
            <person name="Kohler A."/>
            <person name="Barry K."/>
            <person name="LaButti K."/>
            <person name="Morin E."/>
            <person name="Salamov A."/>
            <person name="Lipzen A."/>
            <person name="Mereny Z."/>
            <person name="Hegedus B."/>
            <person name="Baldrian P."/>
            <person name="Stursova M."/>
            <person name="Weitz H."/>
            <person name="Taylor A."/>
            <person name="Grigoriev I.V."/>
            <person name="Nagy L.G."/>
            <person name="Martin F."/>
            <person name="Kauserud H."/>
        </authorList>
    </citation>
    <scope>NUCLEOTIDE SEQUENCE</scope>
    <source>
        <strain evidence="1">CBHHK188m</strain>
    </source>
</reference>
<evidence type="ECO:0000313" key="1">
    <source>
        <dbReference type="EMBL" id="KAJ7725824.1"/>
    </source>
</evidence>
<sequence>MPVRAADTRATPRCLSCTPTWARIHPRHMLKPGWVRPSESQADIHSTPCIVHGGPFNAVFRSWMGKLVHARAVIMMGIGSGPAGMQSTMRIAHSHGVMASSPPPPSAVIRFCIPHSRRAHLPDYDFMVRQNSKIRLVHYTYKIIIQPSSSSRTYIPLKFCFLLLQIGLAGAIICVRMHWNSPDRISGLPPPRGIGATASPPDIAWRDVDRTVGPLWIPRLPAGGDDVGFGLMCNAASGLLELKCFGSALRETADGECKGKAWLVAAHEVDGERKGKAWVVAAHEVVVLASHLDGEHKGKAWAVGVPMSSWPKCRLCAEPSGLLELDCFELNGNAATSGLVTFLAVYPGARSVSTRTLVAYLGLPHQHICFLLSLSALRTPIPRGVVCRLGILAVSPVIHDSGAALRGSLIPRGCTAHDNSPACHFAGSVALLAYGESVAIQPLPRKSRSKSDSFGRKCNLVDETLRNSGAAKSALGGQFSGGPRETYTRTCFWWRKRSQSGVKDAVETAWSDSVSGKMDDVVERVVERIIDERVARIKRSGRTGTRARIGAGRSRRAACRVAIRSRPLRSSAGSSAAYASGGDFWHAPSADFAGISARVGRLARSRFSTETDGDKAKAKSQGQNVLGLRSSVQGFLLSSTCILVETCGHITTSSTRLCARARNFRVASRRIALSGADIHENDLCQISAGILAAFGIPAGSIAENIRKTAVLGCRTR</sequence>
<keyword evidence="2" id="KW-1185">Reference proteome</keyword>
<dbReference type="EMBL" id="JARJLG010000225">
    <property type="protein sequence ID" value="KAJ7725824.1"/>
    <property type="molecule type" value="Genomic_DNA"/>
</dbReference>